<evidence type="ECO:0000256" key="7">
    <source>
        <dbReference type="ARBA" id="ARBA00023160"/>
    </source>
</evidence>
<dbReference type="Proteomes" id="UP000254575">
    <property type="component" value="Unassembled WGS sequence"/>
</dbReference>
<name>A0A380MJC0_9GAMM</name>
<evidence type="ECO:0000256" key="9">
    <source>
        <dbReference type="RuleBase" id="RU364072"/>
    </source>
</evidence>
<keyword evidence="6 9" id="KW-0443">Lipid metabolism</keyword>
<dbReference type="CDD" id="cd06850">
    <property type="entry name" value="biotinyl_domain"/>
    <property type="match status" value="1"/>
</dbReference>
<organism evidence="11 12">
    <name type="scientific">Suttonella indologenes</name>
    <dbReference type="NCBI Taxonomy" id="13276"/>
    <lineage>
        <taxon>Bacteria</taxon>
        <taxon>Pseudomonadati</taxon>
        <taxon>Pseudomonadota</taxon>
        <taxon>Gammaproteobacteria</taxon>
        <taxon>Cardiobacteriales</taxon>
        <taxon>Cardiobacteriaceae</taxon>
        <taxon>Suttonella</taxon>
    </lineage>
</organism>
<dbReference type="GO" id="GO:0009317">
    <property type="term" value="C:acetyl-CoA carboxylase complex"/>
    <property type="evidence" value="ECO:0007669"/>
    <property type="project" value="InterPro"/>
</dbReference>
<dbReference type="InterPro" id="IPR001882">
    <property type="entry name" value="Biotin_BS"/>
</dbReference>
<dbReference type="PANTHER" id="PTHR45266">
    <property type="entry name" value="OXALOACETATE DECARBOXYLASE ALPHA CHAIN"/>
    <property type="match status" value="1"/>
</dbReference>
<dbReference type="NCBIfam" id="NF005457">
    <property type="entry name" value="PRK07051.1"/>
    <property type="match status" value="1"/>
</dbReference>
<evidence type="ECO:0000259" key="10">
    <source>
        <dbReference type="PROSITE" id="PS50968"/>
    </source>
</evidence>
<dbReference type="InterPro" id="IPR001249">
    <property type="entry name" value="AcCoA_biotinCC"/>
</dbReference>
<evidence type="ECO:0000313" key="11">
    <source>
        <dbReference type="EMBL" id="SUO92507.1"/>
    </source>
</evidence>
<evidence type="ECO:0000256" key="3">
    <source>
        <dbReference type="ARBA" id="ARBA00017562"/>
    </source>
</evidence>
<dbReference type="PRINTS" id="PR01071">
    <property type="entry name" value="ACOABIOTINCC"/>
</dbReference>
<evidence type="ECO:0000256" key="5">
    <source>
        <dbReference type="ARBA" id="ARBA00022832"/>
    </source>
</evidence>
<dbReference type="PROSITE" id="PS50968">
    <property type="entry name" value="BIOTINYL_LIPOYL"/>
    <property type="match status" value="1"/>
</dbReference>
<dbReference type="Pfam" id="PF00364">
    <property type="entry name" value="Biotin_lipoyl"/>
    <property type="match status" value="1"/>
</dbReference>
<proteinExistence type="predicted"/>
<evidence type="ECO:0000256" key="4">
    <source>
        <dbReference type="ARBA" id="ARBA00022516"/>
    </source>
</evidence>
<evidence type="ECO:0000313" key="12">
    <source>
        <dbReference type="Proteomes" id="UP000254575"/>
    </source>
</evidence>
<dbReference type="GO" id="GO:0006633">
    <property type="term" value="P:fatty acid biosynthetic process"/>
    <property type="evidence" value="ECO:0007669"/>
    <property type="project" value="UniProtKB-UniPathway"/>
</dbReference>
<dbReference type="RefSeq" id="WP_115217867.1">
    <property type="nucleotide sequence ID" value="NZ_UHIA01000003.1"/>
</dbReference>
<protein>
    <recommendedName>
        <fullName evidence="3 9">Biotin carboxyl carrier protein of acetyl-CoA carboxylase</fullName>
    </recommendedName>
</protein>
<keyword evidence="4 9" id="KW-0444">Lipid biosynthesis</keyword>
<dbReference type="EMBL" id="UHIA01000003">
    <property type="protein sequence ID" value="SUO92507.1"/>
    <property type="molecule type" value="Genomic_DNA"/>
</dbReference>
<dbReference type="SUPFAM" id="SSF51230">
    <property type="entry name" value="Single hybrid motif"/>
    <property type="match status" value="1"/>
</dbReference>
<dbReference type="PANTHER" id="PTHR45266:SF3">
    <property type="entry name" value="OXALOACETATE DECARBOXYLASE ALPHA CHAIN"/>
    <property type="match status" value="1"/>
</dbReference>
<dbReference type="InterPro" id="IPR050709">
    <property type="entry name" value="Biotin_Carboxyl_Carrier/Decarb"/>
</dbReference>
<reference evidence="11 12" key="1">
    <citation type="submission" date="2018-06" db="EMBL/GenBank/DDBJ databases">
        <authorList>
            <consortium name="Pathogen Informatics"/>
            <person name="Doyle S."/>
        </authorList>
    </citation>
    <scope>NUCLEOTIDE SEQUENCE [LARGE SCALE GENOMIC DNA]</scope>
    <source>
        <strain evidence="11 12">NCTC10717</strain>
    </source>
</reference>
<dbReference type="UniPathway" id="UPA00094"/>
<comment type="function">
    <text evidence="1 9">This protein is a component of the acetyl coenzyme A carboxylase complex; first, biotin carboxylase catalyzes the carboxylation of the carrier protein and then the transcarboxylase transfers the carboxyl group to form malonyl-CoA.</text>
</comment>
<dbReference type="PROSITE" id="PS00188">
    <property type="entry name" value="BIOTIN"/>
    <property type="match status" value="1"/>
</dbReference>
<keyword evidence="5 9" id="KW-0276">Fatty acid metabolism</keyword>
<sequence length="156" mass="16860">MDIRKIKKLIEMLEASDVAEIKITEGEESVRISRYVNQMQSMPVQYAAAPQIIAAGTQAAAVSTPSIAAEDSKAAPAMTGKAIRSPMVGTFYASSSPDADVFVKVGQTVKAGDTVCIIEAMKMFNRIEAEFSGKIKEILVENGQPVEYDQPLFIVE</sequence>
<dbReference type="AlphaFoldDB" id="A0A380MJC0"/>
<dbReference type="Gene3D" id="2.40.50.100">
    <property type="match status" value="1"/>
</dbReference>
<feature type="domain" description="Lipoyl-binding" evidence="10">
    <location>
        <begin position="73"/>
        <end position="156"/>
    </location>
</feature>
<gene>
    <name evidence="11" type="primary">accB</name>
    <name evidence="11" type="ORF">NCTC10717_00588</name>
</gene>
<dbReference type="GO" id="GO:0003989">
    <property type="term" value="F:acetyl-CoA carboxylase activity"/>
    <property type="evidence" value="ECO:0007669"/>
    <property type="project" value="InterPro"/>
</dbReference>
<keyword evidence="7 9" id="KW-0275">Fatty acid biosynthesis</keyword>
<keyword evidence="8 9" id="KW-0092">Biotin</keyword>
<comment type="pathway">
    <text evidence="2 9">Lipid metabolism; fatty acid biosynthesis.</text>
</comment>
<dbReference type="FunFam" id="2.40.50.100:FF:000003">
    <property type="entry name" value="Acetyl-CoA carboxylase biotin carboxyl carrier protein"/>
    <property type="match status" value="1"/>
</dbReference>
<keyword evidence="12" id="KW-1185">Reference proteome</keyword>
<dbReference type="NCBIfam" id="TIGR00531">
    <property type="entry name" value="BCCP"/>
    <property type="match status" value="1"/>
</dbReference>
<dbReference type="OrthoDB" id="9811735at2"/>
<dbReference type="InterPro" id="IPR011053">
    <property type="entry name" value="Single_hybrid_motif"/>
</dbReference>
<evidence type="ECO:0000256" key="1">
    <source>
        <dbReference type="ARBA" id="ARBA00003761"/>
    </source>
</evidence>
<accession>A0A380MJC0</accession>
<dbReference type="InterPro" id="IPR000089">
    <property type="entry name" value="Biotin_lipoyl"/>
</dbReference>
<evidence type="ECO:0000256" key="6">
    <source>
        <dbReference type="ARBA" id="ARBA00023098"/>
    </source>
</evidence>
<evidence type="ECO:0000256" key="2">
    <source>
        <dbReference type="ARBA" id="ARBA00005194"/>
    </source>
</evidence>
<evidence type="ECO:0000256" key="8">
    <source>
        <dbReference type="ARBA" id="ARBA00023267"/>
    </source>
</evidence>